<comment type="caution">
    <text evidence="11">The sequence shown here is derived from an EMBL/GenBank/DDBJ whole genome shotgun (WGS) entry which is preliminary data.</text>
</comment>
<dbReference type="EMBL" id="JAGKSQ010000001">
    <property type="protein sequence ID" value="MBP3950074.1"/>
    <property type="molecule type" value="Genomic_DNA"/>
</dbReference>
<evidence type="ECO:0000256" key="4">
    <source>
        <dbReference type="ARBA" id="ARBA00022525"/>
    </source>
</evidence>
<gene>
    <name evidence="11" type="ORF">J7W16_02940</name>
</gene>
<evidence type="ECO:0000256" key="5">
    <source>
        <dbReference type="ARBA" id="ARBA00022670"/>
    </source>
</evidence>
<dbReference type="Pfam" id="PF00082">
    <property type="entry name" value="Peptidase_S8"/>
    <property type="match status" value="1"/>
</dbReference>
<dbReference type="Gene3D" id="3.40.50.200">
    <property type="entry name" value="Peptidase S8/S53 domain"/>
    <property type="match status" value="1"/>
</dbReference>
<keyword evidence="6 9" id="KW-0378">Hydrolase</keyword>
<dbReference type="RefSeq" id="WP_210595688.1">
    <property type="nucleotide sequence ID" value="NZ_JAGKSQ010000001.1"/>
</dbReference>
<comment type="cofactor">
    <cofactor evidence="1">
        <name>Ca(2+)</name>
        <dbReference type="ChEBI" id="CHEBI:29108"/>
    </cofactor>
</comment>
<evidence type="ECO:0000256" key="2">
    <source>
        <dbReference type="ARBA" id="ARBA00004613"/>
    </source>
</evidence>
<proteinExistence type="inferred from homology"/>
<feature type="domain" description="Peptidase S8/S53" evidence="10">
    <location>
        <begin position="117"/>
        <end position="363"/>
    </location>
</feature>
<dbReference type="GO" id="GO:0004252">
    <property type="term" value="F:serine-type endopeptidase activity"/>
    <property type="evidence" value="ECO:0007669"/>
    <property type="project" value="UniProtKB-UniRule"/>
</dbReference>
<dbReference type="SUPFAM" id="SSF52743">
    <property type="entry name" value="Subtilisin-like"/>
    <property type="match status" value="1"/>
</dbReference>
<evidence type="ECO:0000259" key="10">
    <source>
        <dbReference type="Pfam" id="PF00082"/>
    </source>
</evidence>
<keyword evidence="7 9" id="KW-0720">Serine protease</keyword>
<keyword evidence="4" id="KW-0964">Secreted</keyword>
<protein>
    <submittedName>
        <fullName evidence="11">Cell wall-binding repeat-containing protein</fullName>
    </submittedName>
</protein>
<dbReference type="PROSITE" id="PS00136">
    <property type="entry name" value="SUBTILASE_ASP"/>
    <property type="match status" value="1"/>
</dbReference>
<feature type="active site" description="Charge relay system" evidence="9">
    <location>
        <position position="123"/>
    </location>
</feature>
<dbReference type="InterPro" id="IPR007253">
    <property type="entry name" value="Cell_wall-bd_2"/>
</dbReference>
<dbReference type="InterPro" id="IPR015500">
    <property type="entry name" value="Peptidase_S8_subtilisin-rel"/>
</dbReference>
<dbReference type="GO" id="GO:0005576">
    <property type="term" value="C:extracellular region"/>
    <property type="evidence" value="ECO:0007669"/>
    <property type="project" value="UniProtKB-SubCell"/>
</dbReference>
<dbReference type="GO" id="GO:0006508">
    <property type="term" value="P:proteolysis"/>
    <property type="evidence" value="ECO:0007669"/>
    <property type="project" value="UniProtKB-KW"/>
</dbReference>
<dbReference type="InterPro" id="IPR022398">
    <property type="entry name" value="Peptidase_S8_His-AS"/>
</dbReference>
<keyword evidence="8" id="KW-0106">Calcium</keyword>
<evidence type="ECO:0000256" key="6">
    <source>
        <dbReference type="ARBA" id="ARBA00022801"/>
    </source>
</evidence>
<dbReference type="Proteomes" id="UP000678228">
    <property type="component" value="Unassembled WGS sequence"/>
</dbReference>
<dbReference type="PROSITE" id="PS51892">
    <property type="entry name" value="SUBTILASE"/>
    <property type="match status" value="1"/>
</dbReference>
<feature type="active site" description="Charge relay system" evidence="9">
    <location>
        <position position="322"/>
    </location>
</feature>
<evidence type="ECO:0000256" key="9">
    <source>
        <dbReference type="PROSITE-ProRule" id="PRU01240"/>
    </source>
</evidence>
<name>A0A940WP69_9BACI</name>
<dbReference type="PANTHER" id="PTHR43806:SF11">
    <property type="entry name" value="CEREVISIN-RELATED"/>
    <property type="match status" value="1"/>
</dbReference>
<evidence type="ECO:0000256" key="7">
    <source>
        <dbReference type="ARBA" id="ARBA00022825"/>
    </source>
</evidence>
<dbReference type="PANTHER" id="PTHR43806">
    <property type="entry name" value="PEPTIDASE S8"/>
    <property type="match status" value="1"/>
</dbReference>
<reference evidence="11" key="1">
    <citation type="submission" date="2021-03" db="EMBL/GenBank/DDBJ databases">
        <title>Bacillus suaedae sp. nov., isolated from Suaeda aralocaspica.</title>
        <authorList>
            <person name="Lei R.F.R."/>
        </authorList>
    </citation>
    <scope>NUCLEOTIDE SEQUENCE</scope>
    <source>
        <strain evidence="11">YZJH907-2</strain>
    </source>
</reference>
<dbReference type="InterPro" id="IPR023827">
    <property type="entry name" value="Peptidase_S8_Asp-AS"/>
</dbReference>
<dbReference type="PRINTS" id="PR00723">
    <property type="entry name" value="SUBTILISIN"/>
</dbReference>
<evidence type="ECO:0000256" key="8">
    <source>
        <dbReference type="ARBA" id="ARBA00022837"/>
    </source>
</evidence>
<evidence type="ECO:0000256" key="1">
    <source>
        <dbReference type="ARBA" id="ARBA00001913"/>
    </source>
</evidence>
<organism evidence="11 12">
    <name type="scientific">Halalkalibacter suaedae</name>
    <dbReference type="NCBI Taxonomy" id="2822140"/>
    <lineage>
        <taxon>Bacteria</taxon>
        <taxon>Bacillati</taxon>
        <taxon>Bacillota</taxon>
        <taxon>Bacilli</taxon>
        <taxon>Bacillales</taxon>
        <taxon>Bacillaceae</taxon>
        <taxon>Halalkalibacter</taxon>
    </lineage>
</organism>
<dbReference type="Pfam" id="PF04122">
    <property type="entry name" value="CW_binding_2"/>
    <property type="match status" value="3"/>
</dbReference>
<evidence type="ECO:0000313" key="12">
    <source>
        <dbReference type="Proteomes" id="UP000678228"/>
    </source>
</evidence>
<comment type="similarity">
    <text evidence="3 9">Belongs to the peptidase S8 family.</text>
</comment>
<accession>A0A940WP69</accession>
<evidence type="ECO:0000313" key="11">
    <source>
        <dbReference type="EMBL" id="MBP3950074.1"/>
    </source>
</evidence>
<dbReference type="InterPro" id="IPR036852">
    <property type="entry name" value="Peptidase_S8/S53_dom_sf"/>
</dbReference>
<comment type="subcellular location">
    <subcellularLocation>
        <location evidence="2">Secreted</location>
    </subcellularLocation>
</comment>
<keyword evidence="5 9" id="KW-0645">Protease</keyword>
<keyword evidence="12" id="KW-1185">Reference proteome</keyword>
<dbReference type="AlphaFoldDB" id="A0A940WP69"/>
<evidence type="ECO:0000256" key="3">
    <source>
        <dbReference type="ARBA" id="ARBA00011073"/>
    </source>
</evidence>
<dbReference type="InterPro" id="IPR050131">
    <property type="entry name" value="Peptidase_S8_subtilisin-like"/>
</dbReference>
<dbReference type="Gene3D" id="3.40.50.12090">
    <property type="match status" value="2"/>
</dbReference>
<feature type="active site" description="Charge relay system" evidence="9">
    <location>
        <position position="156"/>
    </location>
</feature>
<dbReference type="PROSITE" id="PS00137">
    <property type="entry name" value="SUBTILASE_HIS"/>
    <property type="match status" value="1"/>
</dbReference>
<sequence>MKKIGIILIIFLSVFIVSNVGLATEEEIVIKKKTVSSYQSTEVNEDYDMFEFISVDEADYQDQLDKWENDPEVEYVEEEIFYEYTNVNDTYFDYQLKDFSLLNVTEAWSLYRPAHQSIVAVLDSGVNINHPDLKEKIYKPFNVYDSTNIVTDFVGHGTHVAGLVGAQTNNGIGIAAIAKDVLIMPVKVGDKRGASNANIVKGIQYAAQNGATIINLSLGGYDYSKAIHDAVKAATEQGILIIASAGNDGVQNKMYPAAYPEVLSVGAVNSSNKQLAPFSNFGDWVNIKAPGVNLYSTCVKGTMEPFTECQSSNPYLYSSGTSMASPLVASVAAMLKNQAPSLSNKQNRYLLEASAQSDIINAQLANDRLHTESRISGKTSSETALALAKYGWQTIGETELIANDPKLNPTLSLKQGRYIVLASNQSFPDSLAASGLAAKLDSPIALTRSNSIDAELIEALSEYQVTDIIIVGGKAAITEEVETSLRDSGFGVHRISGSNRYETATMINNYVARQNGEVIIASGQNYPDALSISAYAAKLGIPIVFVEKDRIPHDTKAFLQKYQFNRAYVIGGTAAISDSTMKQLPNPIRISGTDRYETNIKVHNYFKNELGEKKGYLLTTGRKFPDALAGGMVSAKESMPILLVEPNRLPSKVKSYLKTEVENSSTKLTFLAIGGRDAISTDVKWQVDQIIYQDFYDFNTSQATDKDSSL</sequence>
<dbReference type="InterPro" id="IPR000209">
    <property type="entry name" value="Peptidase_S8/S53_dom"/>
</dbReference>